<dbReference type="PANTHER" id="PTHR33392">
    <property type="entry name" value="POLYISOPRENYL-TEICHOIC ACID--PEPTIDOGLYCAN TEICHOIC ACID TRANSFERASE TAGU"/>
    <property type="match status" value="1"/>
</dbReference>
<sequence>MSNNNTGQSHANRNQTHRSQRKQRKKRLLKITLLSLLLLCTVAGVFLYQIWGAIKQSYDPYQTDKRKQAVTLDEPFSILLIGADSRKATSNWRSDVILLAAINPKKHSVRLVSIPRDTYAPIANTGGDYRKINSSAYYGQQAVNPQGPGPVKNTAETVEHFLNVPIDYYVKVNFQGFIDVVNTLGGVDVNVKFPFKQEQIGGKVISFKPGPTRLNGNEALAYVRMRKHDPQGDAGRNIRQQEVLTKLFDSAVSLKTLTQIGDLLDSVGNNLSMSIPPKDTLQLQSIYRSIPKKQIQSVRLRGENRRMKLWYYFVDDAERQRVSGILRSQLGLKKEPVQPFRTKPAD</sequence>
<evidence type="ECO:0000256" key="2">
    <source>
        <dbReference type="SAM" id="MobiDB-lite"/>
    </source>
</evidence>
<dbReference type="RefSeq" id="WP_091736674.1">
    <property type="nucleotide sequence ID" value="NZ_FNNQ01000003.1"/>
</dbReference>
<evidence type="ECO:0000313" key="6">
    <source>
        <dbReference type="Proteomes" id="UP000198534"/>
    </source>
</evidence>
<evidence type="ECO:0000256" key="1">
    <source>
        <dbReference type="ARBA" id="ARBA00006068"/>
    </source>
</evidence>
<evidence type="ECO:0000259" key="4">
    <source>
        <dbReference type="Pfam" id="PF03816"/>
    </source>
</evidence>
<keyword evidence="6" id="KW-1185">Reference proteome</keyword>
<protein>
    <submittedName>
        <fullName evidence="5">Transcriptional attenuator, LytR family</fullName>
    </submittedName>
</protein>
<dbReference type="AlphaFoldDB" id="A0A1H2TGT2"/>
<proteinExistence type="inferred from homology"/>
<keyword evidence="3" id="KW-1133">Transmembrane helix</keyword>
<feature type="region of interest" description="Disordered" evidence="2">
    <location>
        <begin position="1"/>
        <end position="23"/>
    </location>
</feature>
<dbReference type="InterPro" id="IPR050922">
    <property type="entry name" value="LytR/CpsA/Psr_CW_biosynth"/>
</dbReference>
<dbReference type="STRING" id="1048340.SAMN05444487_103133"/>
<dbReference type="PANTHER" id="PTHR33392:SF6">
    <property type="entry name" value="POLYISOPRENYL-TEICHOIC ACID--PEPTIDOGLYCAN TEICHOIC ACID TRANSFERASE TAGU"/>
    <property type="match status" value="1"/>
</dbReference>
<reference evidence="5 6" key="1">
    <citation type="submission" date="2016-10" db="EMBL/GenBank/DDBJ databases">
        <authorList>
            <person name="de Groot N.N."/>
        </authorList>
    </citation>
    <scope>NUCLEOTIDE SEQUENCE [LARGE SCALE GENOMIC DNA]</scope>
    <source>
        <strain evidence="5 6">DSM 45610</strain>
    </source>
</reference>
<dbReference type="NCBIfam" id="TIGR00350">
    <property type="entry name" value="lytR_cpsA_psr"/>
    <property type="match status" value="1"/>
</dbReference>
<dbReference type="Pfam" id="PF03816">
    <property type="entry name" value="LytR_cpsA_psr"/>
    <property type="match status" value="1"/>
</dbReference>
<feature type="transmembrane region" description="Helical" evidence="3">
    <location>
        <begin position="28"/>
        <end position="51"/>
    </location>
</feature>
<comment type="similarity">
    <text evidence="1">Belongs to the LytR/CpsA/Psr (LCP) family.</text>
</comment>
<accession>A0A1H2TGT2</accession>
<evidence type="ECO:0000313" key="5">
    <source>
        <dbReference type="EMBL" id="SDW43176.1"/>
    </source>
</evidence>
<evidence type="ECO:0000256" key="3">
    <source>
        <dbReference type="SAM" id="Phobius"/>
    </source>
</evidence>
<dbReference type="InterPro" id="IPR004474">
    <property type="entry name" value="LytR_CpsA_psr"/>
</dbReference>
<feature type="compositionally biased region" description="Polar residues" evidence="2">
    <location>
        <begin position="1"/>
        <end position="14"/>
    </location>
</feature>
<dbReference type="Gene3D" id="3.40.630.190">
    <property type="entry name" value="LCP protein"/>
    <property type="match status" value="1"/>
</dbReference>
<name>A0A1H2TGT2_9BACL</name>
<dbReference type="Proteomes" id="UP000198534">
    <property type="component" value="Unassembled WGS sequence"/>
</dbReference>
<organism evidence="5 6">
    <name type="scientific">Marininema mesophilum</name>
    <dbReference type="NCBI Taxonomy" id="1048340"/>
    <lineage>
        <taxon>Bacteria</taxon>
        <taxon>Bacillati</taxon>
        <taxon>Bacillota</taxon>
        <taxon>Bacilli</taxon>
        <taxon>Bacillales</taxon>
        <taxon>Thermoactinomycetaceae</taxon>
        <taxon>Marininema</taxon>
    </lineage>
</organism>
<keyword evidence="3" id="KW-0472">Membrane</keyword>
<feature type="domain" description="Cell envelope-related transcriptional attenuator" evidence="4">
    <location>
        <begin position="93"/>
        <end position="251"/>
    </location>
</feature>
<dbReference type="OrthoDB" id="27330at2"/>
<keyword evidence="3" id="KW-0812">Transmembrane</keyword>
<gene>
    <name evidence="5" type="ORF">SAMN05444487_103133</name>
</gene>
<dbReference type="EMBL" id="FNNQ01000003">
    <property type="protein sequence ID" value="SDW43176.1"/>
    <property type="molecule type" value="Genomic_DNA"/>
</dbReference>